<reference evidence="9 10" key="1">
    <citation type="journal article" date="2023" name="Life. Sci Alliance">
        <title>Evolutionary insights into 3D genome organization and epigenetic landscape of Vigna mungo.</title>
        <authorList>
            <person name="Junaid A."/>
            <person name="Singh B."/>
            <person name="Bhatia S."/>
        </authorList>
    </citation>
    <scope>NUCLEOTIDE SEQUENCE [LARGE SCALE GENOMIC DNA]</scope>
    <source>
        <strain evidence="9">Urdbean</strain>
    </source>
</reference>
<dbReference type="SUPFAM" id="SSF56672">
    <property type="entry name" value="DNA/RNA polymerases"/>
    <property type="match status" value="2"/>
</dbReference>
<organism evidence="9 10">
    <name type="scientific">Vigna mungo</name>
    <name type="common">Black gram</name>
    <name type="synonym">Phaseolus mungo</name>
    <dbReference type="NCBI Taxonomy" id="3915"/>
    <lineage>
        <taxon>Eukaryota</taxon>
        <taxon>Viridiplantae</taxon>
        <taxon>Streptophyta</taxon>
        <taxon>Embryophyta</taxon>
        <taxon>Tracheophyta</taxon>
        <taxon>Spermatophyta</taxon>
        <taxon>Magnoliopsida</taxon>
        <taxon>eudicotyledons</taxon>
        <taxon>Gunneridae</taxon>
        <taxon>Pentapetalae</taxon>
        <taxon>rosids</taxon>
        <taxon>fabids</taxon>
        <taxon>Fabales</taxon>
        <taxon>Fabaceae</taxon>
        <taxon>Papilionoideae</taxon>
        <taxon>50 kb inversion clade</taxon>
        <taxon>NPAAA clade</taxon>
        <taxon>indigoferoid/millettioid clade</taxon>
        <taxon>Phaseoleae</taxon>
        <taxon>Vigna</taxon>
    </lineage>
</organism>
<dbReference type="Pfam" id="PF07727">
    <property type="entry name" value="RVT_2"/>
    <property type="match status" value="2"/>
</dbReference>
<dbReference type="InterPro" id="IPR036397">
    <property type="entry name" value="RNaseH_sf"/>
</dbReference>
<evidence type="ECO:0000259" key="8">
    <source>
        <dbReference type="PROSITE" id="PS50994"/>
    </source>
</evidence>
<keyword evidence="1" id="KW-0645">Protease</keyword>
<feature type="compositionally biased region" description="Basic and acidic residues" evidence="6">
    <location>
        <begin position="2128"/>
        <end position="2139"/>
    </location>
</feature>
<dbReference type="Gene3D" id="4.10.60.10">
    <property type="entry name" value="Zinc finger, CCHC-type"/>
    <property type="match status" value="2"/>
</dbReference>
<dbReference type="InterPro" id="IPR012337">
    <property type="entry name" value="RNaseH-like_sf"/>
</dbReference>
<keyword evidence="4" id="KW-0378">Hydrolase</keyword>
<dbReference type="EMBL" id="CP144700">
    <property type="protein sequence ID" value="WVZ22278.1"/>
    <property type="molecule type" value="Genomic_DNA"/>
</dbReference>
<protein>
    <submittedName>
        <fullName evidence="9">Uncharacterized protein</fullName>
    </submittedName>
</protein>
<evidence type="ECO:0000313" key="10">
    <source>
        <dbReference type="Proteomes" id="UP001374535"/>
    </source>
</evidence>
<dbReference type="GO" id="GO:0004190">
    <property type="term" value="F:aspartic-type endopeptidase activity"/>
    <property type="evidence" value="ECO:0007669"/>
    <property type="project" value="UniProtKB-KW"/>
</dbReference>
<dbReference type="InterPro" id="IPR025724">
    <property type="entry name" value="GAG-pre-integrase_dom"/>
</dbReference>
<dbReference type="InterPro" id="IPR013103">
    <property type="entry name" value="RVT_2"/>
</dbReference>
<dbReference type="Pfam" id="PF22936">
    <property type="entry name" value="Pol_BBD"/>
    <property type="match status" value="2"/>
</dbReference>
<gene>
    <name evidence="9" type="ORF">V8G54_000822</name>
</gene>
<feature type="compositionally biased region" description="Low complexity" evidence="6">
    <location>
        <begin position="715"/>
        <end position="736"/>
    </location>
</feature>
<evidence type="ECO:0000256" key="6">
    <source>
        <dbReference type="SAM" id="MobiDB-lite"/>
    </source>
</evidence>
<feature type="compositionally biased region" description="Basic and acidic residues" evidence="6">
    <location>
        <begin position="740"/>
        <end position="751"/>
    </location>
</feature>
<name>A0AAQ3SAE0_VIGMU</name>
<keyword evidence="10" id="KW-1185">Reference proteome</keyword>
<dbReference type="InterPro" id="IPR043502">
    <property type="entry name" value="DNA/RNA_pol_sf"/>
</dbReference>
<dbReference type="InterPro" id="IPR039537">
    <property type="entry name" value="Retrotran_Ty1/copia-like"/>
</dbReference>
<feature type="domain" description="CCHC-type" evidence="7">
    <location>
        <begin position="1614"/>
        <end position="1630"/>
    </location>
</feature>
<sequence length="2721" mass="305986">MATKFDVEKFNGANDFGLWKIKMEAILIQQGCVEALKGESKMSDTMTQEEKKKMGDKARSAIILCLGDKVLREVAKEKTAAEIWAKLESLYMTRSLAHRLCLKQQLFSFKMSESRTIEEQIAEFSKIVDDLENIGVKLEDEDKAVILLNALPKTFEHFRDALLYGKDQVITLEEVLTSIRTKEFQKLQDSKTTEEGASGLIAVKGKGKKQSGKEKKLNPDGTKQVRCFKCQKMGHIKKFCPEKGKAGRPQETADVAEASEGYESAGVLVASSEDPQRSWVMDSGCSYHMCPVKEFFENLDQKEHGNVLLGNNKACRVQGVGSVRLKMFDNREMVLQAVRYVPELKRNLISISAFDLGGYTTKVEDGVMRVCSGDSVVAKGRRRNGLYILEGSTVIGHVSVASGTENTARLWHLRMGHISEKGLEELEKQDLLLGDKLQKLDFCDHCVLGKSHRIPFGKGKHSTERPFEYVHADLWGPARTLTHGGGAYFLSIIDDFSRRVWIYVLKNKSETFQKFKEWHTQIENQLGCRLKCLRTDNGLEFVSEEFNGFCKEKGIRRHRTVVGTPQQNGLAERMNRTILERVRCMLLGSGLSKAFWGEAANTAVYLINRSPSSALNFKTPMEVWSGRPADYSHLRVFGSLAFAHVRGDKLDSRAARCIFLGYADGVKGYRLWRLDSPSKLIISRDVIFDETRMAMHPENSGSEKKILVEVEHTTNGAGTAGGTEENQTGEGQVETGRTIAENRPDEFRTDLGEDTDDMSGEGSHGKAAGVDLRNYQLVRDRERRISKPTKRLGEADLICYALNAAEDINRSDEPRSYKEVLDSSDRHLWQSAMEEELEALKKNNTWRLVDLPKGKKVIGSKWIFKKKEATPGGEKARYKARLVAKGFTQIEGVDYHEIFAPVVKHCSVRVLMAIVAHCNLHLEQLDVRTAFLHGDLEETLYMKQPDGFAVDDRVCLLQKSLYGLKQSPRQWYRKFDDFLIKLNFKRCNYDDCVYTLNHGGEILYLLLYVDDILIASSDRGMIGETKARLADAFEMKELGEARRILGIDIKRDRPGGNLFLSQECYLQKVISRYRMAESKMANTPVGQHLKLTKEQCPKTEEERKKMESVPFSNGIGSIMYGMVCTRPDVAHGVSVLSQFMVNPGPTHWEALKWMLRYIRGSLGTGLSFQNNFQGGGYIEGFVDSDFAGCMDTRKSRSGYVFTLFGTAVSWRSTLQSVVALSTTEAEYYALAEGVKEALWLKGLVRELGFDQKTVCVHCDSQSAIHLANHQIYHSRTKHIDVKLHFVRSIVESGDVQICKIASEENPADMLTKPLAKERFLLLLSRIGCLPADLASFVCGPVSPAGLVVYFGLALPVACLRWLNIVTNPVATQQLAPTVGQGFKNSQGVMATKFDVEKFNGANDFGLWKIKMEAILIQQGCVEALKGESKMSDTMTQEEKKKMGDKARSAIILCLGDKVLREVAKEKTAAEIWAKLESLYMTRSLAHRLCLKQQLFSFKMSESRTIEEQIAEFSKIVDDLENIGVKLEDEDKAVILLNALPKTFEHFRDALLYGKDQVITLEEVLTSIRTKEFQKLQDSKTTEEGASGLIAVKGKGKKQSGKEKKLNPDGTKQVRCFKCQKMGHIKKFCPEKGKAGRPQETADVAEASEGYESAGVLVASSEDPQRSWVMDSGCSYHMCPVKEFFENLDQKEHGNVLLGNNKACRVQGVGSVRLKMFDNREMVLQAVRYVPELKRNLISISAFDLGGYTTKVEDGVMRVCSGDSVVAKGRRRNGLYILEGSTVIGHVSVASGTENTARLWHLRMGHISEKGLEELEKQDLLLGDKLQKLDFCDHCVLGKSHRIPFGKGKHSTERPFEYVHADLWGPARTLTHGGGAYFLSIIDDFSRRVWIYVLKNKSETFQKFKEWHTQIENQLGCRLKCLRTDNGLEFVSEEFNGFCKEKGIRRHRTVVGTPQQNGLAERMNRTILERVRCMLLGSGLSKAFWGEAANTAVYLINRSPSSALNFKTPMEVWSGRPADYSHLRVFGSLAFAHVRGDKLDSRAARCIFLGYADGVKGYRLWRLDSPSKLIISRDVIFDETRMAMHPENSGSEKKILVEVEHTTNGAGTAGGTEENQTGEGQVETGRTIAENRPDEFRTDLGEDTDDMSGEGSHGKAAGVDLRNYQLVRDRERRISKPTKRLGEADLICYALNAAEDINRSDEPRSYKEVLDSSDRHLWQSAMEEELEALKKNNTWRLVDLPKGKKVIGSKWIFKKKEATPGGEKARYKARLVAKGFTQIEGVDYHEIFAPVVKHCSVRVLMAIVAHCNLHLEQLDVRTAFLHGDLEETLYMKQPDGFAVDDRVCLLQKSLYGLKQSPRQWYRKFDDFLIKLNFKRCNYDDCVYTLNHGGEILYLLLYVDDILIASSDRGMIGETKARLADAFEMKELGEARRILGIDIKRDRPGGNLFLSQECYLQKVISRYRMAESKMANTPVGQHLKLTKEQCPKTEEERKKMESVPFSNGIGSIMYGMVCTRPDVAHGVSVLSQFMVNPGPTHWEALKWMLRYIRGSLGTGLSFQNNFQGGGYIEGFVDSDFAGCMDTRKSRSGYVFTLFGTAVSWRSTLQSVVALSTTEAEYYALAEGVKEALWLKGLVRELGFDQKTVCVHCDSQSAIHLANHQIYHSRTKHIDVKLHFVRSIVESGDVQICKIASEENPADMLTKPLAKERFLLLLSRIGCLPAGH</sequence>
<dbReference type="Pfam" id="PF25597">
    <property type="entry name" value="SH3_retrovirus"/>
    <property type="match status" value="2"/>
</dbReference>
<keyword evidence="5" id="KW-0862">Zinc</keyword>
<dbReference type="Pfam" id="PF00665">
    <property type="entry name" value="rve"/>
    <property type="match status" value="2"/>
</dbReference>
<keyword evidence="3" id="KW-0064">Aspartyl protease</keyword>
<dbReference type="GO" id="GO:0003676">
    <property type="term" value="F:nucleic acid binding"/>
    <property type="evidence" value="ECO:0007669"/>
    <property type="project" value="InterPro"/>
</dbReference>
<feature type="region of interest" description="Disordered" evidence="6">
    <location>
        <begin position="715"/>
        <end position="767"/>
    </location>
</feature>
<evidence type="ECO:0000256" key="2">
    <source>
        <dbReference type="ARBA" id="ARBA00022723"/>
    </source>
</evidence>
<evidence type="ECO:0000256" key="5">
    <source>
        <dbReference type="PROSITE-ProRule" id="PRU00047"/>
    </source>
</evidence>
<dbReference type="InterPro" id="IPR036875">
    <property type="entry name" value="Znf_CCHC_sf"/>
</dbReference>
<dbReference type="InterPro" id="IPR057670">
    <property type="entry name" value="SH3_retrovirus"/>
</dbReference>
<feature type="domain" description="Integrase catalytic" evidence="8">
    <location>
        <begin position="462"/>
        <end position="628"/>
    </location>
</feature>
<dbReference type="PROSITE" id="PS50158">
    <property type="entry name" value="ZF_CCHC"/>
    <property type="match status" value="2"/>
</dbReference>
<feature type="compositionally biased region" description="Low complexity" evidence="6">
    <location>
        <begin position="2103"/>
        <end position="2124"/>
    </location>
</feature>
<dbReference type="GO" id="GO:0006508">
    <property type="term" value="P:proteolysis"/>
    <property type="evidence" value="ECO:0007669"/>
    <property type="project" value="UniProtKB-KW"/>
</dbReference>
<dbReference type="Gene3D" id="3.30.420.10">
    <property type="entry name" value="Ribonuclease H-like superfamily/Ribonuclease H"/>
    <property type="match status" value="2"/>
</dbReference>
<dbReference type="PANTHER" id="PTHR42648:SF28">
    <property type="entry name" value="TRANSPOSON-ENCODED PROTEIN WITH RIBONUCLEASE H-LIKE AND RETROVIRUS ZINC FINGER-LIKE DOMAINS"/>
    <property type="match status" value="1"/>
</dbReference>
<dbReference type="SUPFAM" id="SSF53098">
    <property type="entry name" value="Ribonuclease H-like"/>
    <property type="match status" value="2"/>
</dbReference>
<keyword evidence="2" id="KW-0479">Metal-binding</keyword>
<dbReference type="Pfam" id="PF13976">
    <property type="entry name" value="gag_pre-integrs"/>
    <property type="match status" value="2"/>
</dbReference>
<dbReference type="InterPro" id="IPR001584">
    <property type="entry name" value="Integrase_cat-core"/>
</dbReference>
<accession>A0AAQ3SAE0</accession>
<evidence type="ECO:0000313" key="9">
    <source>
        <dbReference type="EMBL" id="WVZ22278.1"/>
    </source>
</evidence>
<evidence type="ECO:0000256" key="4">
    <source>
        <dbReference type="ARBA" id="ARBA00022801"/>
    </source>
</evidence>
<evidence type="ECO:0000259" key="7">
    <source>
        <dbReference type="PROSITE" id="PS50158"/>
    </source>
</evidence>
<dbReference type="Proteomes" id="UP001374535">
    <property type="component" value="Chromosome 1"/>
</dbReference>
<dbReference type="PANTHER" id="PTHR42648">
    <property type="entry name" value="TRANSPOSASE, PUTATIVE-RELATED"/>
    <property type="match status" value="1"/>
</dbReference>
<evidence type="ECO:0000256" key="3">
    <source>
        <dbReference type="ARBA" id="ARBA00022750"/>
    </source>
</evidence>
<dbReference type="Pfam" id="PF00098">
    <property type="entry name" value="zf-CCHC"/>
    <property type="match status" value="2"/>
</dbReference>
<feature type="region of interest" description="Disordered" evidence="6">
    <location>
        <begin position="2103"/>
        <end position="2155"/>
    </location>
</feature>
<evidence type="ECO:0000256" key="1">
    <source>
        <dbReference type="ARBA" id="ARBA00022670"/>
    </source>
</evidence>
<dbReference type="Pfam" id="PF14223">
    <property type="entry name" value="Retrotran_gag_2"/>
    <property type="match status" value="2"/>
</dbReference>
<proteinExistence type="predicted"/>
<dbReference type="InterPro" id="IPR054722">
    <property type="entry name" value="PolX-like_BBD"/>
</dbReference>
<keyword evidence="5" id="KW-0863">Zinc-finger</keyword>
<dbReference type="InterPro" id="IPR001878">
    <property type="entry name" value="Znf_CCHC"/>
</dbReference>
<feature type="domain" description="CCHC-type" evidence="7">
    <location>
        <begin position="226"/>
        <end position="242"/>
    </location>
</feature>
<feature type="domain" description="Integrase catalytic" evidence="8">
    <location>
        <begin position="1850"/>
        <end position="2016"/>
    </location>
</feature>
<dbReference type="GO" id="GO:0015074">
    <property type="term" value="P:DNA integration"/>
    <property type="evidence" value="ECO:0007669"/>
    <property type="project" value="InterPro"/>
</dbReference>
<dbReference type="CDD" id="cd09272">
    <property type="entry name" value="RNase_HI_RT_Ty1"/>
    <property type="match status" value="2"/>
</dbReference>
<feature type="region of interest" description="Disordered" evidence="6">
    <location>
        <begin position="198"/>
        <end position="220"/>
    </location>
</feature>
<dbReference type="SUPFAM" id="SSF57756">
    <property type="entry name" value="Retrovirus zinc finger-like domains"/>
    <property type="match status" value="2"/>
</dbReference>
<dbReference type="SMART" id="SM00343">
    <property type="entry name" value="ZnF_C2HC"/>
    <property type="match status" value="2"/>
</dbReference>
<dbReference type="PROSITE" id="PS50994">
    <property type="entry name" value="INTEGRASE"/>
    <property type="match status" value="2"/>
</dbReference>
<dbReference type="GO" id="GO:0008270">
    <property type="term" value="F:zinc ion binding"/>
    <property type="evidence" value="ECO:0007669"/>
    <property type="project" value="UniProtKB-KW"/>
</dbReference>